<dbReference type="KEGG" id="pmrn:116944929"/>
<dbReference type="SMART" id="SM00875">
    <property type="entry name" value="BACK"/>
    <property type="match status" value="1"/>
</dbReference>
<dbReference type="InterPro" id="IPR000210">
    <property type="entry name" value="BTB/POZ_dom"/>
</dbReference>
<dbReference type="Gene3D" id="2.120.10.80">
    <property type="entry name" value="Kelch-type beta propeller"/>
    <property type="match status" value="1"/>
</dbReference>
<dbReference type="InterPro" id="IPR011705">
    <property type="entry name" value="BACK"/>
</dbReference>
<evidence type="ECO:0000256" key="1">
    <source>
        <dbReference type="ARBA" id="ARBA00022441"/>
    </source>
</evidence>
<feature type="compositionally biased region" description="Low complexity" evidence="3">
    <location>
        <begin position="279"/>
        <end position="306"/>
    </location>
</feature>
<dbReference type="PANTHER" id="PTHR45632">
    <property type="entry name" value="LD33804P"/>
    <property type="match status" value="1"/>
</dbReference>
<keyword evidence="5" id="KW-1185">Reference proteome</keyword>
<feature type="region of interest" description="Disordered" evidence="3">
    <location>
        <begin position="278"/>
        <end position="308"/>
    </location>
</feature>
<proteinExistence type="predicted"/>
<dbReference type="PANTHER" id="PTHR45632:SF15">
    <property type="entry name" value="BTB DOMAIN-CONTAINING PROTEIN"/>
    <property type="match status" value="1"/>
</dbReference>
<dbReference type="Gene3D" id="3.30.710.10">
    <property type="entry name" value="Potassium Channel Kv1.1, Chain A"/>
    <property type="match status" value="1"/>
</dbReference>
<dbReference type="Proteomes" id="UP001318040">
    <property type="component" value="Chromosome 22"/>
</dbReference>
<dbReference type="InterPro" id="IPR015915">
    <property type="entry name" value="Kelch-typ_b-propeller"/>
</dbReference>
<dbReference type="SMART" id="SM00612">
    <property type="entry name" value="Kelch"/>
    <property type="match status" value="4"/>
</dbReference>
<dbReference type="InterPro" id="IPR011333">
    <property type="entry name" value="SKP1/BTB/POZ_sf"/>
</dbReference>
<organism evidence="5 6">
    <name type="scientific">Petromyzon marinus</name>
    <name type="common">Sea lamprey</name>
    <dbReference type="NCBI Taxonomy" id="7757"/>
    <lineage>
        <taxon>Eukaryota</taxon>
        <taxon>Metazoa</taxon>
        <taxon>Chordata</taxon>
        <taxon>Craniata</taxon>
        <taxon>Vertebrata</taxon>
        <taxon>Cyclostomata</taxon>
        <taxon>Hyperoartia</taxon>
        <taxon>Petromyzontiformes</taxon>
        <taxon>Petromyzontidae</taxon>
        <taxon>Petromyzon</taxon>
    </lineage>
</organism>
<name>A0AAJ7TBA2_PETMA</name>
<feature type="compositionally biased region" description="Low complexity" evidence="3">
    <location>
        <begin position="82"/>
        <end position="123"/>
    </location>
</feature>
<dbReference type="PROSITE" id="PS50097">
    <property type="entry name" value="BTB"/>
    <property type="match status" value="1"/>
</dbReference>
<evidence type="ECO:0000259" key="4">
    <source>
        <dbReference type="PROSITE" id="PS50097"/>
    </source>
</evidence>
<evidence type="ECO:0000256" key="3">
    <source>
        <dbReference type="SAM" id="MobiDB-lite"/>
    </source>
</evidence>
<dbReference type="SUPFAM" id="SSF117281">
    <property type="entry name" value="Kelch motif"/>
    <property type="match status" value="1"/>
</dbReference>
<evidence type="ECO:0000313" key="6">
    <source>
        <dbReference type="RefSeq" id="XP_032814766.1"/>
    </source>
</evidence>
<accession>A0AAJ7TBA2</accession>
<feature type="region of interest" description="Disordered" evidence="3">
    <location>
        <begin position="407"/>
        <end position="434"/>
    </location>
</feature>
<dbReference type="SUPFAM" id="SSF54695">
    <property type="entry name" value="POZ domain"/>
    <property type="match status" value="1"/>
</dbReference>
<feature type="region of interest" description="Disordered" evidence="3">
    <location>
        <begin position="82"/>
        <end position="128"/>
    </location>
</feature>
<dbReference type="RefSeq" id="XP_032814766.1">
    <property type="nucleotide sequence ID" value="XM_032958875.1"/>
</dbReference>
<dbReference type="GeneID" id="116944929"/>
<dbReference type="SMART" id="SM00225">
    <property type="entry name" value="BTB"/>
    <property type="match status" value="1"/>
</dbReference>
<evidence type="ECO:0000256" key="2">
    <source>
        <dbReference type="ARBA" id="ARBA00022737"/>
    </source>
</evidence>
<feature type="compositionally biased region" description="Acidic residues" evidence="3">
    <location>
        <begin position="407"/>
        <end position="420"/>
    </location>
</feature>
<protein>
    <submittedName>
        <fullName evidence="6">Kelch-like protein 14</fullName>
    </submittedName>
</protein>
<dbReference type="Pfam" id="PF01344">
    <property type="entry name" value="Kelch_1"/>
    <property type="match status" value="2"/>
</dbReference>
<keyword evidence="2" id="KW-0677">Repeat</keyword>
<dbReference type="Pfam" id="PF00651">
    <property type="entry name" value="BTB"/>
    <property type="match status" value="2"/>
</dbReference>
<gene>
    <name evidence="6" type="primary">LOC116944929</name>
</gene>
<dbReference type="InterPro" id="IPR006652">
    <property type="entry name" value="Kelch_1"/>
</dbReference>
<feature type="compositionally biased region" description="Gly residues" evidence="3">
    <location>
        <begin position="421"/>
        <end position="433"/>
    </location>
</feature>
<feature type="domain" description="BTB" evidence="4">
    <location>
        <begin position="36"/>
        <end position="164"/>
    </location>
</feature>
<dbReference type="Gene3D" id="1.25.40.420">
    <property type="match status" value="1"/>
</dbReference>
<reference evidence="6" key="1">
    <citation type="submission" date="2025-08" db="UniProtKB">
        <authorList>
            <consortium name="RefSeq"/>
        </authorList>
    </citation>
    <scope>IDENTIFICATION</scope>
    <source>
        <tissue evidence="6">Sperm</tissue>
    </source>
</reference>
<keyword evidence="1" id="KW-0880">Kelch repeat</keyword>
<sequence length="748" mass="80003">MGATSESTAHLVLESPSYPERLLEGLRSCRGQGWMCDALLMARGVSFPAHRLVLASASSYCRSFFSRPPTLNDVSSYIRKSSSSSSYSSSINSSIHSSSSQTSAPSQASTTLPSSPSPTTTLLQPPPSPINNEQITIMEIHGVTPVGLERVLDFIYSGRMRLSMDEMEDILTASNSLLMRDAVKLCLQYLGANLRRDNCAAVLALAHRFGASELRRRAVRLVARNLRGAMECGRSRAHLLRVDVRTMQELLAHGGGCGASETELLHMATAWLRAEPDVSSTSSSSSSSSSSTSSSSSSSSTSSSSSPSRMEIHAADLLDCVRFALVAPSELRELLSRVPAMSRDTRCRDHLQEALRYHGRPYAQPLLQSPSTSPRGARLNVLALGGRSGDNGVRGEVWASQVQEEIVDDDDDGGGDDDDGGGGGGDGGAGGLRGGHRRATWRKLCDTPVPVYNHCAVPLGGFVFVLGGQHRFDPQGTSATNQVFRLDPRSCSWLEVAPMRERRTRFVACALNGTILAVAGRNLLGEASSSAERYSPATNAWEALRPLAWPLADHAGALHRGTLFVSGGYSGGRVLGDVTSYIPRLGQWLGHRPLCRPRCEHAMASTGELVYCLGGRALDEAGTWVSVLEVESYSAGSDQWSVLQAPRLERCQFGAAVTRPGRVLVLGGGSLTGLRKEASVVALDGLRTGRGEEEEEERAAAVVQAEEPLPLPLVDHACCLVELAPGHRDRFAGGPMKDRNAALLNGDE</sequence>
<dbReference type="AlphaFoldDB" id="A0AAJ7TBA2"/>
<evidence type="ECO:0000313" key="5">
    <source>
        <dbReference type="Proteomes" id="UP001318040"/>
    </source>
</evidence>